<accession>A0A1I2IH46</accession>
<name>A0A1I2IH46_9BACL</name>
<evidence type="ECO:0000313" key="1">
    <source>
        <dbReference type="EMBL" id="SFF40136.1"/>
    </source>
</evidence>
<reference evidence="2" key="1">
    <citation type="submission" date="2016-10" db="EMBL/GenBank/DDBJ databases">
        <authorList>
            <person name="Varghese N."/>
            <person name="Submissions S."/>
        </authorList>
    </citation>
    <scope>NUCLEOTIDE SEQUENCE [LARGE SCALE GENOMIC DNA]</scope>
    <source>
        <strain evidence="2">CGMCC 1.10223</strain>
    </source>
</reference>
<evidence type="ECO:0000313" key="2">
    <source>
        <dbReference type="Proteomes" id="UP000183410"/>
    </source>
</evidence>
<keyword evidence="2" id="KW-1185">Reference proteome</keyword>
<dbReference type="EMBL" id="FONN01000034">
    <property type="protein sequence ID" value="SFF40136.1"/>
    <property type="molecule type" value="Genomic_DNA"/>
</dbReference>
<dbReference type="Proteomes" id="UP000183410">
    <property type="component" value="Unassembled WGS sequence"/>
</dbReference>
<proteinExistence type="predicted"/>
<sequence length="136" mass="15310">MALDEQLELHGRISPRALHNIYNVRGKVNMHPHVKEHIAFAYFSGKIAEQGQVDKSLFNEMLLEYKANGFTGLESILITEMKKDGLSLAQVIEAGRDQVVNLLYLRAYQALDFALVQGAISESTMIYGLLICKKTR</sequence>
<gene>
    <name evidence="1" type="ORF">SAMN04487969_1346</name>
</gene>
<organism evidence="1 2">
    <name type="scientific">Paenibacillus algorifonticola</name>
    <dbReference type="NCBI Taxonomy" id="684063"/>
    <lineage>
        <taxon>Bacteria</taxon>
        <taxon>Bacillati</taxon>
        <taxon>Bacillota</taxon>
        <taxon>Bacilli</taxon>
        <taxon>Bacillales</taxon>
        <taxon>Paenibacillaceae</taxon>
        <taxon>Paenibacillus</taxon>
    </lineage>
</organism>
<dbReference type="AlphaFoldDB" id="A0A1I2IH46"/>
<protein>
    <submittedName>
        <fullName evidence="1">Uncharacterized protein</fullName>
    </submittedName>
</protein>